<dbReference type="InterPro" id="IPR016181">
    <property type="entry name" value="Acyl_CoA_acyltransferase"/>
</dbReference>
<evidence type="ECO:0000256" key="3">
    <source>
        <dbReference type="ARBA" id="ARBA00038502"/>
    </source>
</evidence>
<comment type="caution">
    <text evidence="5">The sequence shown here is derived from an EMBL/GenBank/DDBJ whole genome shotgun (WGS) entry which is preliminary data.</text>
</comment>
<dbReference type="GO" id="GO:0016747">
    <property type="term" value="F:acyltransferase activity, transferring groups other than amino-acyl groups"/>
    <property type="evidence" value="ECO:0007669"/>
    <property type="project" value="InterPro"/>
</dbReference>
<dbReference type="EMBL" id="QWIU01000002">
    <property type="protein sequence ID" value="RNA63621.1"/>
    <property type="molecule type" value="Genomic_DNA"/>
</dbReference>
<dbReference type="InterPro" id="IPR051531">
    <property type="entry name" value="N-acetyltransferase"/>
</dbReference>
<dbReference type="SUPFAM" id="SSF55729">
    <property type="entry name" value="Acyl-CoA N-acyltransferases (Nat)"/>
    <property type="match status" value="1"/>
</dbReference>
<dbReference type="PROSITE" id="PS51186">
    <property type="entry name" value="GNAT"/>
    <property type="match status" value="1"/>
</dbReference>
<organism evidence="5 6">
    <name type="scientific">Chryseobacterium nematophagum</name>
    <dbReference type="NCBI Taxonomy" id="2305228"/>
    <lineage>
        <taxon>Bacteria</taxon>
        <taxon>Pseudomonadati</taxon>
        <taxon>Bacteroidota</taxon>
        <taxon>Flavobacteriia</taxon>
        <taxon>Flavobacteriales</taxon>
        <taxon>Weeksellaceae</taxon>
        <taxon>Chryseobacterium group</taxon>
        <taxon>Chryseobacterium</taxon>
    </lineage>
</organism>
<gene>
    <name evidence="5" type="ORF">D1631_17730</name>
</gene>
<keyword evidence="2" id="KW-0012">Acyltransferase</keyword>
<evidence type="ECO:0000259" key="4">
    <source>
        <dbReference type="PROSITE" id="PS51186"/>
    </source>
</evidence>
<reference evidence="5 6" key="1">
    <citation type="submission" date="2018-08" db="EMBL/GenBank/DDBJ databases">
        <title>Chryseobacterium nematophagum: a novel matrix digesting pathogen of nematodes.</title>
        <authorList>
            <person name="Page A."/>
            <person name="Roberts M."/>
            <person name="Felix M.-A."/>
            <person name="Weir W."/>
        </authorList>
    </citation>
    <scope>NUCLEOTIDE SEQUENCE [LARGE SCALE GENOMIC DNA]</scope>
    <source>
        <strain evidence="5 6">JUb129</strain>
    </source>
</reference>
<keyword evidence="1 5" id="KW-0808">Transferase</keyword>
<dbReference type="AlphaFoldDB" id="A0A3M7TJ92"/>
<dbReference type="PANTHER" id="PTHR43792:SF8">
    <property type="entry name" value="[RIBOSOMAL PROTEIN US5]-ALANINE N-ACETYLTRANSFERASE"/>
    <property type="match status" value="1"/>
</dbReference>
<evidence type="ECO:0000313" key="5">
    <source>
        <dbReference type="EMBL" id="RNA63621.1"/>
    </source>
</evidence>
<evidence type="ECO:0000256" key="1">
    <source>
        <dbReference type="ARBA" id="ARBA00022679"/>
    </source>
</evidence>
<evidence type="ECO:0000256" key="2">
    <source>
        <dbReference type="ARBA" id="ARBA00023315"/>
    </source>
</evidence>
<sequence>MEDVIILRKLSVRDTEVLSTLANNRNIWNNMRDIFPHPYTIDDAKNFIAMVSKEDVPLTFGIDFNNQLVGVISFIRQPDVYRKSIEIGFWIGEEYWKKGITSTSIKKMIDYAENSLDVNRIFANVFEHNIASMKVLKKNGFIEEGISIDAVYKNNQFHNLHRFYLLVKNG</sequence>
<name>A0A3M7TJ92_9FLAO</name>
<dbReference type="PANTHER" id="PTHR43792">
    <property type="entry name" value="GNAT FAMILY, PUTATIVE (AFU_ORTHOLOGUE AFUA_3G00765)-RELATED-RELATED"/>
    <property type="match status" value="1"/>
</dbReference>
<protein>
    <submittedName>
        <fullName evidence="5">N-acetyltransferase</fullName>
    </submittedName>
</protein>
<dbReference type="Proteomes" id="UP000278775">
    <property type="component" value="Unassembled WGS sequence"/>
</dbReference>
<proteinExistence type="inferred from homology"/>
<evidence type="ECO:0000313" key="6">
    <source>
        <dbReference type="Proteomes" id="UP000278775"/>
    </source>
</evidence>
<dbReference type="Pfam" id="PF13302">
    <property type="entry name" value="Acetyltransf_3"/>
    <property type="match status" value="1"/>
</dbReference>
<comment type="similarity">
    <text evidence="3">Belongs to the acetyltransferase family. RimJ subfamily.</text>
</comment>
<feature type="domain" description="N-acetyltransferase" evidence="4">
    <location>
        <begin position="18"/>
        <end position="170"/>
    </location>
</feature>
<dbReference type="RefSeq" id="WP_122637559.1">
    <property type="nucleotide sequence ID" value="NZ_QWIU01000002.1"/>
</dbReference>
<dbReference type="OrthoDB" id="9811523at2"/>
<dbReference type="Gene3D" id="3.40.630.30">
    <property type="match status" value="1"/>
</dbReference>
<dbReference type="InterPro" id="IPR000182">
    <property type="entry name" value="GNAT_dom"/>
</dbReference>
<accession>A0A3M7TJ92</accession>